<evidence type="ECO:0000256" key="1">
    <source>
        <dbReference type="ARBA" id="ARBA00004443"/>
    </source>
</evidence>
<evidence type="ECO:0000256" key="5">
    <source>
        <dbReference type="ARBA" id="ARBA00022660"/>
    </source>
</evidence>
<keyword evidence="4" id="KW-0813">Transport</keyword>
<evidence type="ECO:0000256" key="3">
    <source>
        <dbReference type="ARBA" id="ARBA00018684"/>
    </source>
</evidence>
<evidence type="ECO:0000256" key="6">
    <source>
        <dbReference type="ARBA" id="ARBA00022792"/>
    </source>
</evidence>
<keyword evidence="9" id="KW-0496">Mitochondrion</keyword>
<dbReference type="GO" id="GO:0006120">
    <property type="term" value="P:mitochondrial electron transport, NADH to ubiquinone"/>
    <property type="evidence" value="ECO:0007669"/>
    <property type="project" value="InterPro"/>
</dbReference>
<keyword evidence="6" id="KW-0999">Mitochondrion inner membrane</keyword>
<dbReference type="AlphaFoldDB" id="A0A9W7BUD1"/>
<evidence type="ECO:0000256" key="11">
    <source>
        <dbReference type="ARBA" id="ARBA00030192"/>
    </source>
</evidence>
<reference evidence="14" key="1">
    <citation type="journal article" date="2023" name="Commun. Biol.">
        <title>Genome analysis of Parmales, the sister group of diatoms, reveals the evolutionary specialization of diatoms from phago-mixotrophs to photoautotrophs.</title>
        <authorList>
            <person name="Ban H."/>
            <person name="Sato S."/>
            <person name="Yoshikawa S."/>
            <person name="Yamada K."/>
            <person name="Nakamura Y."/>
            <person name="Ichinomiya M."/>
            <person name="Sato N."/>
            <person name="Blanc-Mathieu R."/>
            <person name="Endo H."/>
            <person name="Kuwata A."/>
            <person name="Ogata H."/>
        </authorList>
    </citation>
    <scope>NUCLEOTIDE SEQUENCE [LARGE SCALE GENOMIC DNA]</scope>
    <source>
        <strain evidence="14">NIES 3701</strain>
    </source>
</reference>
<protein>
    <recommendedName>
        <fullName evidence="3">NADH dehydrogenase [ubiquinone] 1 beta subcomplex subunit 9</fullName>
    </recommendedName>
    <alternativeName>
        <fullName evidence="11">Complex I-B22</fullName>
    </alternativeName>
    <alternativeName>
        <fullName evidence="12">NADH-ubiquinone oxidoreductase B22 subunit</fullName>
    </alternativeName>
</protein>
<accession>A0A9W7BUD1</accession>
<organism evidence="13 14">
    <name type="scientific">Triparma strigata</name>
    <dbReference type="NCBI Taxonomy" id="1606541"/>
    <lineage>
        <taxon>Eukaryota</taxon>
        <taxon>Sar</taxon>
        <taxon>Stramenopiles</taxon>
        <taxon>Ochrophyta</taxon>
        <taxon>Bolidophyceae</taxon>
        <taxon>Parmales</taxon>
        <taxon>Triparmaceae</taxon>
        <taxon>Triparma</taxon>
    </lineage>
</organism>
<evidence type="ECO:0000256" key="12">
    <source>
        <dbReference type="ARBA" id="ARBA00032528"/>
    </source>
</evidence>
<evidence type="ECO:0000256" key="10">
    <source>
        <dbReference type="ARBA" id="ARBA00023136"/>
    </source>
</evidence>
<keyword evidence="8" id="KW-0007">Acetylation</keyword>
<dbReference type="Proteomes" id="UP001165085">
    <property type="component" value="Unassembled WGS sequence"/>
</dbReference>
<proteinExistence type="inferred from homology"/>
<comment type="caution">
    <text evidence="13">The sequence shown here is derived from an EMBL/GenBank/DDBJ whole genome shotgun (WGS) entry which is preliminary data.</text>
</comment>
<keyword evidence="7" id="KW-0249">Electron transport</keyword>
<evidence type="ECO:0000256" key="8">
    <source>
        <dbReference type="ARBA" id="ARBA00022990"/>
    </source>
</evidence>
<evidence type="ECO:0000256" key="7">
    <source>
        <dbReference type="ARBA" id="ARBA00022982"/>
    </source>
</evidence>
<evidence type="ECO:0000256" key="4">
    <source>
        <dbReference type="ARBA" id="ARBA00022448"/>
    </source>
</evidence>
<dbReference type="CDD" id="cd20263">
    <property type="entry name" value="Complex1_LYR_NDUFB9_LYRM3"/>
    <property type="match status" value="1"/>
</dbReference>
<dbReference type="PANTHER" id="PTHR12868:SF0">
    <property type="entry name" value="NADH DEHYDROGENASE [UBIQUINONE] 1 BETA SUBCOMPLEX SUBUNIT 9"/>
    <property type="match status" value="1"/>
</dbReference>
<dbReference type="GO" id="GO:0005743">
    <property type="term" value="C:mitochondrial inner membrane"/>
    <property type="evidence" value="ECO:0007669"/>
    <property type="project" value="UniProtKB-SubCell"/>
</dbReference>
<dbReference type="PANTHER" id="PTHR12868">
    <property type="entry name" value="NADH-UBIQUINONE OXIDOREDUCTASE B22 SUBUNIT"/>
    <property type="match status" value="1"/>
</dbReference>
<keyword evidence="5" id="KW-0679">Respiratory chain</keyword>
<dbReference type="InterPro" id="IPR045292">
    <property type="entry name" value="Complex1_LYR_NDUFB9_LYRM3"/>
</dbReference>
<dbReference type="OrthoDB" id="13598at2759"/>
<evidence type="ECO:0000313" key="13">
    <source>
        <dbReference type="EMBL" id="GMH92903.1"/>
    </source>
</evidence>
<evidence type="ECO:0000313" key="14">
    <source>
        <dbReference type="Proteomes" id="UP001165085"/>
    </source>
</evidence>
<evidence type="ECO:0000256" key="9">
    <source>
        <dbReference type="ARBA" id="ARBA00023128"/>
    </source>
</evidence>
<keyword evidence="10" id="KW-0472">Membrane</keyword>
<gene>
    <name evidence="13" type="ORF">TrST_g12094</name>
</gene>
<dbReference type="EMBL" id="BRXY01000406">
    <property type="protein sequence ID" value="GMH92903.1"/>
    <property type="molecule type" value="Genomic_DNA"/>
</dbReference>
<comment type="similarity">
    <text evidence="2">Belongs to the complex I LYR family.</text>
</comment>
<comment type="subcellular location">
    <subcellularLocation>
        <location evidence="1">Mitochondrion inner membrane</location>
        <topology evidence="1">Peripheral membrane protein</topology>
        <orientation evidence="1">Matrix side</orientation>
    </subcellularLocation>
</comment>
<keyword evidence="14" id="KW-1185">Reference proteome</keyword>
<name>A0A9W7BUD1_9STRA</name>
<dbReference type="InterPro" id="IPR033034">
    <property type="entry name" value="NDUFB9"/>
</dbReference>
<evidence type="ECO:0000256" key="2">
    <source>
        <dbReference type="ARBA" id="ARBA00009508"/>
    </source>
</evidence>
<sequence length="153" mass="17174">MNQAFRLAGDQFRMAAPKLTHKQEVCRLYRSALKLTYSWVVSRDLFLEEAASLRSQFESNRTASPAACARLMEDAYSKLNEYQHPDKYCVPGMPGGSSFMRNPPLPLSVCFPEGVPEDVNQREVNPDWVTKEEGGYASGSGQVVVDFTKKNMT</sequence>